<evidence type="ECO:0008006" key="3">
    <source>
        <dbReference type="Google" id="ProtNLM"/>
    </source>
</evidence>
<dbReference type="RefSeq" id="WP_245923716.1">
    <property type="nucleotide sequence ID" value="NZ_OBDY01000030.1"/>
</dbReference>
<dbReference type="SUPFAM" id="SSF111069">
    <property type="entry name" value="Hypothetical protein yfbM"/>
    <property type="match status" value="1"/>
</dbReference>
<evidence type="ECO:0000313" key="2">
    <source>
        <dbReference type="Proteomes" id="UP000219612"/>
    </source>
</evidence>
<proteinExistence type="predicted"/>
<sequence length="155" mass="16468">MIFVGRRLPSDEVDAVLDNPEAIDALLYGDGPGQIDLDKSWHGIHFLLTGTTWDITEGAGSAVLGGTVVGDDNGAGPPRLLRPTEVQAVAAALAPITSGTLRARWDPAALSEAEIYPDAWDATDFDSYLEPNFTILRAFYESAAAENQAVLIAIT</sequence>
<dbReference type="EMBL" id="OBDY01000030">
    <property type="protein sequence ID" value="SNY66645.1"/>
    <property type="molecule type" value="Genomic_DNA"/>
</dbReference>
<dbReference type="Gene3D" id="3.40.1760.10">
    <property type="entry name" value="YfbM-like super family"/>
    <property type="match status" value="1"/>
</dbReference>
<gene>
    <name evidence="1" type="ORF">SAMN05421748_13086</name>
</gene>
<dbReference type="Proteomes" id="UP000219612">
    <property type="component" value="Unassembled WGS sequence"/>
</dbReference>
<keyword evidence="2" id="KW-1185">Reference proteome</keyword>
<accession>A0A285K253</accession>
<dbReference type="AlphaFoldDB" id="A0A285K253"/>
<organism evidence="1 2">
    <name type="scientific">Paractinoplanes atraurantiacus</name>
    <dbReference type="NCBI Taxonomy" id="1036182"/>
    <lineage>
        <taxon>Bacteria</taxon>
        <taxon>Bacillati</taxon>
        <taxon>Actinomycetota</taxon>
        <taxon>Actinomycetes</taxon>
        <taxon>Micromonosporales</taxon>
        <taxon>Micromonosporaceae</taxon>
        <taxon>Paractinoplanes</taxon>
    </lineage>
</organism>
<dbReference type="Pfam" id="PF08974">
    <property type="entry name" value="DUF1877"/>
    <property type="match status" value="1"/>
</dbReference>
<dbReference type="InterPro" id="IPR035944">
    <property type="entry name" value="YfbM-like_sf"/>
</dbReference>
<evidence type="ECO:0000313" key="1">
    <source>
        <dbReference type="EMBL" id="SNY66645.1"/>
    </source>
</evidence>
<protein>
    <recommendedName>
        <fullName evidence="3">DUF1877 family protein</fullName>
    </recommendedName>
</protein>
<reference evidence="1 2" key="1">
    <citation type="submission" date="2017-09" db="EMBL/GenBank/DDBJ databases">
        <authorList>
            <person name="Ehlers B."/>
            <person name="Leendertz F.H."/>
        </authorList>
    </citation>
    <scope>NUCLEOTIDE SEQUENCE [LARGE SCALE GENOMIC DNA]</scope>
    <source>
        <strain evidence="1 2">CGMCC 4.6857</strain>
    </source>
</reference>
<dbReference type="InterPro" id="IPR015068">
    <property type="entry name" value="DUF1877"/>
</dbReference>
<name>A0A285K253_9ACTN</name>